<reference evidence="2" key="1">
    <citation type="submission" date="2020-10" db="EMBL/GenBank/DDBJ databases">
        <authorList>
            <person name="Han B."/>
            <person name="Lu T."/>
            <person name="Zhao Q."/>
            <person name="Huang X."/>
            <person name="Zhao Y."/>
        </authorList>
    </citation>
    <scope>NUCLEOTIDE SEQUENCE</scope>
</reference>
<evidence type="ECO:0000313" key="3">
    <source>
        <dbReference type="Proteomes" id="UP000604825"/>
    </source>
</evidence>
<dbReference type="Proteomes" id="UP000604825">
    <property type="component" value="Unassembled WGS sequence"/>
</dbReference>
<feature type="region of interest" description="Disordered" evidence="1">
    <location>
        <begin position="1"/>
        <end position="22"/>
    </location>
</feature>
<keyword evidence="3" id="KW-1185">Reference proteome</keyword>
<dbReference type="AlphaFoldDB" id="A0A811Q655"/>
<evidence type="ECO:0000256" key="1">
    <source>
        <dbReference type="SAM" id="MobiDB-lite"/>
    </source>
</evidence>
<gene>
    <name evidence="2" type="ORF">NCGR_LOCUS35155</name>
</gene>
<name>A0A811Q655_9POAL</name>
<accession>A0A811Q655</accession>
<comment type="caution">
    <text evidence="2">The sequence shown here is derived from an EMBL/GenBank/DDBJ whole genome shotgun (WGS) entry which is preliminary data.</text>
</comment>
<organism evidence="2 3">
    <name type="scientific">Miscanthus lutarioriparius</name>
    <dbReference type="NCBI Taxonomy" id="422564"/>
    <lineage>
        <taxon>Eukaryota</taxon>
        <taxon>Viridiplantae</taxon>
        <taxon>Streptophyta</taxon>
        <taxon>Embryophyta</taxon>
        <taxon>Tracheophyta</taxon>
        <taxon>Spermatophyta</taxon>
        <taxon>Magnoliopsida</taxon>
        <taxon>Liliopsida</taxon>
        <taxon>Poales</taxon>
        <taxon>Poaceae</taxon>
        <taxon>PACMAD clade</taxon>
        <taxon>Panicoideae</taxon>
        <taxon>Andropogonodae</taxon>
        <taxon>Andropogoneae</taxon>
        <taxon>Saccharinae</taxon>
        <taxon>Miscanthus</taxon>
    </lineage>
</organism>
<sequence length="105" mass="11579">MTGGTQPPDANAGNSKQRHPIGGDFARTISVDLAVAANWTANWRKKPGRSRERNCCFEYMLAQIRKLAPLPLYFVSRSGTGGAVLLLKAGMKRQRPMRKSIYVSS</sequence>
<proteinExistence type="predicted"/>
<dbReference type="EMBL" id="CAJGYO010000008">
    <property type="protein sequence ID" value="CAD6251409.1"/>
    <property type="molecule type" value="Genomic_DNA"/>
</dbReference>
<evidence type="ECO:0000313" key="2">
    <source>
        <dbReference type="EMBL" id="CAD6251409.1"/>
    </source>
</evidence>
<protein>
    <submittedName>
        <fullName evidence="2">Uncharacterized protein</fullName>
    </submittedName>
</protein>